<evidence type="ECO:0000313" key="3">
    <source>
        <dbReference type="EMBL" id="OAP58161.1"/>
    </source>
</evidence>
<evidence type="ECO:0000313" key="4">
    <source>
        <dbReference type="Proteomes" id="UP000078343"/>
    </source>
</evidence>
<dbReference type="GeneID" id="30011419"/>
<reference evidence="3 4" key="1">
    <citation type="submission" date="2016-04" db="EMBL/GenBank/DDBJ databases">
        <title>Draft genome of Fonsecaea erecta CBS 125763.</title>
        <authorList>
            <person name="Weiss V.A."/>
            <person name="Vicente V.A."/>
            <person name="Raittz R.T."/>
            <person name="Moreno L.F."/>
            <person name="De Souza E.M."/>
            <person name="Pedrosa F.O."/>
            <person name="Steffens M.B."/>
            <person name="Faoro H."/>
            <person name="Tadra-Sfeir M.Z."/>
            <person name="Najafzadeh M.J."/>
            <person name="Felipe M.S."/>
            <person name="Teixeira M."/>
            <person name="Sun J."/>
            <person name="Xi L."/>
            <person name="Gomes R."/>
            <person name="De Azevedo C.M."/>
            <person name="Salgado C.G."/>
            <person name="Da Silva M.B."/>
            <person name="Nascimento M.F."/>
            <person name="Queiroz-Telles F."/>
            <person name="Attili D.S."/>
            <person name="Gorbushina A."/>
        </authorList>
    </citation>
    <scope>NUCLEOTIDE SEQUENCE [LARGE SCALE GENOMIC DNA]</scope>
    <source>
        <strain evidence="3 4">CBS 125763</strain>
    </source>
</reference>
<organism evidence="3 4">
    <name type="scientific">Fonsecaea erecta</name>
    <dbReference type="NCBI Taxonomy" id="1367422"/>
    <lineage>
        <taxon>Eukaryota</taxon>
        <taxon>Fungi</taxon>
        <taxon>Dikarya</taxon>
        <taxon>Ascomycota</taxon>
        <taxon>Pezizomycotina</taxon>
        <taxon>Eurotiomycetes</taxon>
        <taxon>Chaetothyriomycetidae</taxon>
        <taxon>Chaetothyriales</taxon>
        <taxon>Herpotrichiellaceae</taxon>
        <taxon>Fonsecaea</taxon>
    </lineage>
</organism>
<dbReference type="PANTHER" id="PTHR38116:SF8">
    <property type="entry name" value="BZIP DOMAIN-CONTAINING PROTEIN"/>
    <property type="match status" value="1"/>
</dbReference>
<gene>
    <name evidence="3" type="ORF">AYL99_07251</name>
</gene>
<dbReference type="PANTHER" id="PTHR38116">
    <property type="entry name" value="CHROMOSOME 7, WHOLE GENOME SHOTGUN SEQUENCE"/>
    <property type="match status" value="1"/>
</dbReference>
<dbReference type="OrthoDB" id="5973539at2759"/>
<evidence type="ECO:0000256" key="1">
    <source>
        <dbReference type="SAM" id="MobiDB-lite"/>
    </source>
</evidence>
<evidence type="ECO:0000259" key="2">
    <source>
        <dbReference type="PROSITE" id="PS00036"/>
    </source>
</evidence>
<dbReference type="AlphaFoldDB" id="A0A178ZF90"/>
<sequence>MHCTDLPSAPCRKREAGQNERLKGAITEARRQQNRRAQRAFRERRRTKKQPPPSTTPRLLAPCPREARGDITITSSKTEILDRLRSATHPEPLTPSSSHQALRGRTHDRQYPGSRSTTDVPFTFSCPQTLLPTHQSFISKRSTPFTELLDLVRDSPRAALWPHGVTTTIAACLFNARALGIDLERVMDPHYMSPFYQASLSPTLLSSGSSIQPTNHSNTSASDVPLAIPVPLRPCSAQVIFPHHVCLDMLPLPRLRETAVMLDVRSQQGREVSGAASAAQELKQDVYLRQGVRFRGTGELIGGEYVMYDHDSDRHCGHPWERGSWAVAPWFTRKWLLFVGDHI</sequence>
<comment type="caution">
    <text evidence="3">The sequence shown here is derived from an EMBL/GenBank/DDBJ whole genome shotgun (WGS) entry which is preliminary data.</text>
</comment>
<dbReference type="InterPro" id="IPR004827">
    <property type="entry name" value="bZIP"/>
</dbReference>
<name>A0A178ZF90_9EURO</name>
<dbReference type="PROSITE" id="PS00036">
    <property type="entry name" value="BZIP_BASIC"/>
    <property type="match status" value="1"/>
</dbReference>
<proteinExistence type="predicted"/>
<feature type="compositionally biased region" description="Basic and acidic residues" evidence="1">
    <location>
        <begin position="12"/>
        <end position="31"/>
    </location>
</feature>
<feature type="region of interest" description="Disordered" evidence="1">
    <location>
        <begin position="1"/>
        <end position="118"/>
    </location>
</feature>
<dbReference type="STRING" id="1367422.A0A178ZF90"/>
<keyword evidence="4" id="KW-1185">Reference proteome</keyword>
<dbReference type="RefSeq" id="XP_018691528.1">
    <property type="nucleotide sequence ID" value="XM_018838760.1"/>
</dbReference>
<feature type="compositionally biased region" description="Basic residues" evidence="1">
    <location>
        <begin position="32"/>
        <end position="49"/>
    </location>
</feature>
<dbReference type="GO" id="GO:0003700">
    <property type="term" value="F:DNA-binding transcription factor activity"/>
    <property type="evidence" value="ECO:0007669"/>
    <property type="project" value="InterPro"/>
</dbReference>
<protein>
    <recommendedName>
        <fullName evidence="2">BZIP domain-containing protein</fullName>
    </recommendedName>
</protein>
<feature type="domain" description="BZIP" evidence="2">
    <location>
        <begin position="30"/>
        <end position="44"/>
    </location>
</feature>
<dbReference type="Pfam" id="PF11905">
    <property type="entry name" value="DUF3425"/>
    <property type="match status" value="1"/>
</dbReference>
<accession>A0A178ZF90</accession>
<dbReference type="EMBL" id="LVYI01000006">
    <property type="protein sequence ID" value="OAP58161.1"/>
    <property type="molecule type" value="Genomic_DNA"/>
</dbReference>
<dbReference type="InterPro" id="IPR021833">
    <property type="entry name" value="DUF3425"/>
</dbReference>
<dbReference type="Proteomes" id="UP000078343">
    <property type="component" value="Unassembled WGS sequence"/>
</dbReference>